<evidence type="ECO:0000313" key="2">
    <source>
        <dbReference type="Proteomes" id="UP001066276"/>
    </source>
</evidence>
<keyword evidence="2" id="KW-1185">Reference proteome</keyword>
<organism evidence="1 2">
    <name type="scientific">Pleurodeles waltl</name>
    <name type="common">Iberian ribbed newt</name>
    <dbReference type="NCBI Taxonomy" id="8319"/>
    <lineage>
        <taxon>Eukaryota</taxon>
        <taxon>Metazoa</taxon>
        <taxon>Chordata</taxon>
        <taxon>Craniata</taxon>
        <taxon>Vertebrata</taxon>
        <taxon>Euteleostomi</taxon>
        <taxon>Amphibia</taxon>
        <taxon>Batrachia</taxon>
        <taxon>Caudata</taxon>
        <taxon>Salamandroidea</taxon>
        <taxon>Salamandridae</taxon>
        <taxon>Pleurodelinae</taxon>
        <taxon>Pleurodeles</taxon>
    </lineage>
</organism>
<proteinExistence type="predicted"/>
<gene>
    <name evidence="1" type="ORF">NDU88_001315</name>
</gene>
<evidence type="ECO:0000313" key="1">
    <source>
        <dbReference type="EMBL" id="KAJ1134869.1"/>
    </source>
</evidence>
<name>A0AAV7Q6P7_PLEWA</name>
<dbReference type="Proteomes" id="UP001066276">
    <property type="component" value="Chromosome 6"/>
</dbReference>
<accession>A0AAV7Q6P7</accession>
<comment type="caution">
    <text evidence="1">The sequence shown here is derived from an EMBL/GenBank/DDBJ whole genome shotgun (WGS) entry which is preliminary data.</text>
</comment>
<protein>
    <submittedName>
        <fullName evidence="1">Uncharacterized protein</fullName>
    </submittedName>
</protein>
<dbReference type="EMBL" id="JANPWB010000010">
    <property type="protein sequence ID" value="KAJ1134869.1"/>
    <property type="molecule type" value="Genomic_DNA"/>
</dbReference>
<sequence>MCRLELQEFPRSCEPRGGSNIGFGSPGALWDRAALELRRSQRAVAQALLRGKADRGRANTGEGWLSPGRLKAQEGEEREWSIRRAWKTFRGSTRTALAVEHMEWGSTIR</sequence>
<reference evidence="1" key="1">
    <citation type="journal article" date="2022" name="bioRxiv">
        <title>Sequencing and chromosome-scale assembly of the giantPleurodeles waltlgenome.</title>
        <authorList>
            <person name="Brown T."/>
            <person name="Elewa A."/>
            <person name="Iarovenko S."/>
            <person name="Subramanian E."/>
            <person name="Araus A.J."/>
            <person name="Petzold A."/>
            <person name="Susuki M."/>
            <person name="Suzuki K.-i.T."/>
            <person name="Hayashi T."/>
            <person name="Toyoda A."/>
            <person name="Oliveira C."/>
            <person name="Osipova E."/>
            <person name="Leigh N.D."/>
            <person name="Simon A."/>
            <person name="Yun M.H."/>
        </authorList>
    </citation>
    <scope>NUCLEOTIDE SEQUENCE</scope>
    <source>
        <strain evidence="1">20211129_DDA</strain>
        <tissue evidence="1">Liver</tissue>
    </source>
</reference>
<dbReference type="AlphaFoldDB" id="A0AAV7Q6P7"/>